<name>A0A560E2F7_9BRAD</name>
<keyword evidence="2" id="KW-0732">Signal</keyword>
<feature type="compositionally biased region" description="Basic and acidic residues" evidence="1">
    <location>
        <begin position="75"/>
        <end position="90"/>
    </location>
</feature>
<evidence type="ECO:0008006" key="5">
    <source>
        <dbReference type="Google" id="ProtNLM"/>
    </source>
</evidence>
<keyword evidence="4" id="KW-1185">Reference proteome</keyword>
<dbReference type="STRING" id="1803665.GCA_001641335_02487"/>
<gene>
    <name evidence="3" type="ORF">FBZ96_10230</name>
</gene>
<protein>
    <recommendedName>
        <fullName evidence="5">YpeB-like protein with protease inhibitory function</fullName>
    </recommendedName>
</protein>
<dbReference type="OrthoDB" id="7376531at2"/>
<evidence type="ECO:0000313" key="4">
    <source>
        <dbReference type="Proteomes" id="UP000319949"/>
    </source>
</evidence>
<dbReference type="EMBL" id="VITK01000002">
    <property type="protein sequence ID" value="TWB03559.1"/>
    <property type="molecule type" value="Genomic_DNA"/>
</dbReference>
<feature type="compositionally biased region" description="Low complexity" evidence="1">
    <location>
        <begin position="18"/>
        <end position="47"/>
    </location>
</feature>
<feature type="signal peptide" evidence="2">
    <location>
        <begin position="1"/>
        <end position="21"/>
    </location>
</feature>
<dbReference type="Proteomes" id="UP000319949">
    <property type="component" value="Unassembled WGS sequence"/>
</dbReference>
<organism evidence="3 4">
    <name type="scientific">Bradyrhizobium stylosanthis</name>
    <dbReference type="NCBI Taxonomy" id="1803665"/>
    <lineage>
        <taxon>Bacteria</taxon>
        <taxon>Pseudomonadati</taxon>
        <taxon>Pseudomonadota</taxon>
        <taxon>Alphaproteobacteria</taxon>
        <taxon>Hyphomicrobiales</taxon>
        <taxon>Nitrobacteraceae</taxon>
        <taxon>Bradyrhizobium</taxon>
    </lineage>
</organism>
<sequence>MSRLTLLATTLLILASAPASAQSQPAQSGPGNNAVNNSNQNNSNAPVAGRNSFTEGQAKSRIEDAGYSNVSGLQKDNDGVWRGKADKAGAKTDVSVDFQGNVNPAK</sequence>
<proteinExistence type="predicted"/>
<feature type="region of interest" description="Disordered" evidence="1">
    <location>
        <begin position="18"/>
        <end position="93"/>
    </location>
</feature>
<feature type="chain" id="PRO_5021895294" description="YpeB-like protein with protease inhibitory function" evidence="2">
    <location>
        <begin position="22"/>
        <end position="106"/>
    </location>
</feature>
<dbReference type="RefSeq" id="WP_145658285.1">
    <property type="nucleotide sequence ID" value="NZ_VITK01000002.1"/>
</dbReference>
<dbReference type="AlphaFoldDB" id="A0A560E2F7"/>
<evidence type="ECO:0000256" key="2">
    <source>
        <dbReference type="SAM" id="SignalP"/>
    </source>
</evidence>
<comment type="caution">
    <text evidence="3">The sequence shown here is derived from an EMBL/GenBank/DDBJ whole genome shotgun (WGS) entry which is preliminary data.</text>
</comment>
<accession>A0A560E2F7</accession>
<evidence type="ECO:0000313" key="3">
    <source>
        <dbReference type="EMBL" id="TWB03559.1"/>
    </source>
</evidence>
<reference evidence="3 4" key="1">
    <citation type="submission" date="2019-06" db="EMBL/GenBank/DDBJ databases">
        <title>Genomic Encyclopedia of Type Strains, Phase IV (KMG-V): Genome sequencing to study the core and pangenomes of soil and plant-associated prokaryotes.</title>
        <authorList>
            <person name="Whitman W."/>
        </authorList>
    </citation>
    <scope>NUCLEOTIDE SEQUENCE [LARGE SCALE GENOMIC DNA]</scope>
    <source>
        <strain evidence="3 4">BR 510</strain>
    </source>
</reference>
<evidence type="ECO:0000256" key="1">
    <source>
        <dbReference type="SAM" id="MobiDB-lite"/>
    </source>
</evidence>